<dbReference type="HOGENOM" id="CLU_095956_1_1_2"/>
<protein>
    <recommendedName>
        <fullName evidence="1">UPF0215 protein Desmu_0003</fullName>
    </recommendedName>
</protein>
<sequence>MQDCGLVTVEAYDDGFFPVEYKGGRGDTYVVGVKTCGSSRIINIAASRIIVDGGWTHVAVREMSRLLGGGVIMLDGVTYAGFDVVDPFSLSSETGKPVIAVQLHPLNLERVKAALLKHFADWEERFRVIRDYYNSLVPVETPWRPIQVAYTGISLGEAVSILRQTCIYSPEPEPLRIADMIASSLSRLWLNQCVLC</sequence>
<dbReference type="STRING" id="765177.Desmu_0003"/>
<gene>
    <name evidence="2" type="ordered locus">Desmu_0003</name>
</gene>
<dbReference type="KEGG" id="dmu:Desmu_0003"/>
<reference evidence="2 3" key="2">
    <citation type="journal article" date="2011" name="Stand. Genomic Sci.">
        <title>Complete genome sequence of Desulfurococcus mucosus type strain (O7/1).</title>
        <authorList>
            <person name="Wirth R."/>
            <person name="Chertkov O."/>
            <person name="Held B."/>
            <person name="Lapidus A."/>
            <person name="Nolan M."/>
            <person name="Lucas S."/>
            <person name="Hammon N."/>
            <person name="Deshpande S."/>
            <person name="Cheng J.F."/>
            <person name="Tapia R."/>
            <person name="Han C."/>
            <person name="Goodwin L."/>
            <person name="Pitluck S."/>
            <person name="Liolios K."/>
            <person name="Ioanna P."/>
            <person name="Ivanova N."/>
            <person name="Mavromatis K."/>
            <person name="Mikhailova N."/>
            <person name="Pati A."/>
            <person name="Chen A."/>
            <person name="Palaniappan K."/>
            <person name="Land M."/>
            <person name="Hauser L."/>
            <person name="Chang Y.J."/>
            <person name="Jeffries C.D."/>
            <person name="Bilek Y."/>
            <person name="Hader T."/>
            <person name="Rohde M."/>
            <person name="Spring S."/>
            <person name="Sikorski J."/>
            <person name="Goker M."/>
            <person name="Woyke T."/>
            <person name="Bristow J."/>
            <person name="Eisen J.A."/>
            <person name="Markowitz V."/>
            <person name="Hugenholtz P."/>
            <person name="Kyrpides N.C."/>
            <person name="Klenk H.P."/>
        </authorList>
    </citation>
    <scope>NUCLEOTIDE SEQUENCE [LARGE SCALE GENOMIC DNA]</scope>
    <source>
        <strain evidence="3">ATCC 35584 / DSM 2162 / JCM 9187 / O7/1</strain>
    </source>
</reference>
<dbReference type="InterPro" id="IPR002802">
    <property type="entry name" value="Endo_dU"/>
</dbReference>
<keyword evidence="3" id="KW-1185">Reference proteome</keyword>
<dbReference type="Proteomes" id="UP000001068">
    <property type="component" value="Chromosome"/>
</dbReference>
<dbReference type="PANTHER" id="PTHR39518:SF2">
    <property type="entry name" value="UPF0215 PROTEIN MJ1150"/>
    <property type="match status" value="1"/>
</dbReference>
<dbReference type="eggNOG" id="arCOG00928">
    <property type="taxonomic scope" value="Archaea"/>
</dbReference>
<dbReference type="AlphaFoldDB" id="E8RA44"/>
<dbReference type="GeneID" id="10152680"/>
<evidence type="ECO:0000256" key="1">
    <source>
        <dbReference type="HAMAP-Rule" id="MF_00582"/>
    </source>
</evidence>
<evidence type="ECO:0000313" key="2">
    <source>
        <dbReference type="EMBL" id="ADV64322.1"/>
    </source>
</evidence>
<reference evidence="3" key="1">
    <citation type="submission" date="2010-11" db="EMBL/GenBank/DDBJ databases">
        <title>The complete genome of Desulfurococcus mucosus DSM 2162.</title>
        <authorList>
            <consortium name="US DOE Joint Genome Institute (JGI-PGF)"/>
            <person name="Lucas S."/>
            <person name="Copeland A."/>
            <person name="Lapidus A."/>
            <person name="Bruce D."/>
            <person name="Goodwin L."/>
            <person name="Pitluck S."/>
            <person name="Kyrpides N."/>
            <person name="Mavromatis K."/>
            <person name="Pagani I."/>
            <person name="Ivanova N."/>
            <person name="Ovchinnikova G."/>
            <person name="Chertkov O."/>
            <person name="Held B."/>
            <person name="Brettin T."/>
            <person name="Detter J.C."/>
            <person name="Tapia R."/>
            <person name="Han C."/>
            <person name="Land M."/>
            <person name="Hauser L."/>
            <person name="Markowitz V."/>
            <person name="Cheng J.-F."/>
            <person name="Hugenholtz P."/>
            <person name="Woyke T."/>
            <person name="Wu D."/>
            <person name="Wirth R."/>
            <person name="Bilek Y."/>
            <person name="Hader T."/>
            <person name="Klenk H.-P."/>
            <person name="Eisen J.A."/>
        </authorList>
    </citation>
    <scope>NUCLEOTIDE SEQUENCE [LARGE SCALE GENOMIC DNA]</scope>
    <source>
        <strain evidence="3">ATCC 35584 / DSM 2162 / JCM 9187 / O7/1</strain>
    </source>
</reference>
<dbReference type="RefSeq" id="WP_013561544.1">
    <property type="nucleotide sequence ID" value="NC_014961.1"/>
</dbReference>
<proteinExistence type="inferred from homology"/>
<dbReference type="Pfam" id="PF01949">
    <property type="entry name" value="Endo_dU"/>
    <property type="match status" value="1"/>
</dbReference>
<dbReference type="Gene3D" id="3.30.2170.10">
    <property type="entry name" value="archaeoglobus fulgidus dsm 4304 superfamily"/>
    <property type="match status" value="1"/>
</dbReference>
<dbReference type="PANTHER" id="PTHR39518">
    <property type="entry name" value="UPF0215 PROTEIN MJ1150"/>
    <property type="match status" value="1"/>
</dbReference>
<name>E8RA44_DESM0</name>
<organism evidence="2 3">
    <name type="scientific">Desulfurococcus mucosus (strain ATCC 35584 / DSM 2162 / JCM 9187 / O7/1)</name>
    <dbReference type="NCBI Taxonomy" id="765177"/>
    <lineage>
        <taxon>Archaea</taxon>
        <taxon>Thermoproteota</taxon>
        <taxon>Thermoprotei</taxon>
        <taxon>Desulfurococcales</taxon>
        <taxon>Desulfurococcaceae</taxon>
        <taxon>Desulfurococcus</taxon>
    </lineage>
</organism>
<evidence type="ECO:0000313" key="3">
    <source>
        <dbReference type="Proteomes" id="UP000001068"/>
    </source>
</evidence>
<dbReference type="PIRSF" id="PIRSF006380">
    <property type="entry name" value="UCP006380"/>
    <property type="match status" value="1"/>
</dbReference>
<dbReference type="HAMAP" id="MF_00582">
    <property type="entry name" value="UPF0215"/>
    <property type="match status" value="1"/>
</dbReference>
<accession>E8RA44</accession>
<comment type="similarity">
    <text evidence="1">Belongs to the UPF0215 family.</text>
</comment>
<dbReference type="EMBL" id="CP002363">
    <property type="protein sequence ID" value="ADV64322.1"/>
    <property type="molecule type" value="Genomic_DNA"/>
</dbReference>
<dbReference type="OrthoDB" id="15207at2157"/>